<evidence type="ECO:0000313" key="1">
    <source>
        <dbReference type="EMBL" id="MBJ6363873.1"/>
    </source>
</evidence>
<dbReference type="Proteomes" id="UP000640274">
    <property type="component" value="Unassembled WGS sequence"/>
</dbReference>
<evidence type="ECO:0000313" key="2">
    <source>
        <dbReference type="Proteomes" id="UP000640274"/>
    </source>
</evidence>
<sequence>MKQVLNRYDSPELFISITSLLESQQALIYKSRYFIDFRLSTKNECCHDFLGYMALLLSGCCLPGCRSLGQGAYID</sequence>
<name>A0A934J965_9BACL</name>
<organism evidence="1 2">
    <name type="scientific">Paenibacillus roseus</name>
    <dbReference type="NCBI Taxonomy" id="2798579"/>
    <lineage>
        <taxon>Bacteria</taxon>
        <taxon>Bacillati</taxon>
        <taxon>Bacillota</taxon>
        <taxon>Bacilli</taxon>
        <taxon>Bacillales</taxon>
        <taxon>Paenibacillaceae</taxon>
        <taxon>Paenibacillus</taxon>
    </lineage>
</organism>
<protein>
    <submittedName>
        <fullName evidence="1">Uncharacterized protein</fullName>
    </submittedName>
</protein>
<dbReference type="AlphaFoldDB" id="A0A934J965"/>
<dbReference type="RefSeq" id="WP_199021470.1">
    <property type="nucleotide sequence ID" value="NZ_JAELUP010000107.1"/>
</dbReference>
<reference evidence="1" key="1">
    <citation type="submission" date="2020-12" db="EMBL/GenBank/DDBJ databases">
        <authorList>
            <person name="Huq M.A."/>
        </authorList>
    </citation>
    <scope>NUCLEOTIDE SEQUENCE</scope>
    <source>
        <strain evidence="1">MAHUQ-46</strain>
    </source>
</reference>
<dbReference type="EMBL" id="JAELUP010000107">
    <property type="protein sequence ID" value="MBJ6363873.1"/>
    <property type="molecule type" value="Genomic_DNA"/>
</dbReference>
<gene>
    <name evidence="1" type="ORF">JFN88_21910</name>
</gene>
<keyword evidence="2" id="KW-1185">Reference proteome</keyword>
<proteinExistence type="predicted"/>
<comment type="caution">
    <text evidence="1">The sequence shown here is derived from an EMBL/GenBank/DDBJ whole genome shotgun (WGS) entry which is preliminary data.</text>
</comment>
<accession>A0A934J965</accession>